<dbReference type="PROSITE" id="PS50918">
    <property type="entry name" value="WWE"/>
    <property type="match status" value="1"/>
</dbReference>
<accession>A0A2P2LM57</accession>
<dbReference type="InterPro" id="IPR004170">
    <property type="entry name" value="WWE_dom"/>
</dbReference>
<dbReference type="Pfam" id="PF23467">
    <property type="entry name" value="WWE_5"/>
    <property type="match status" value="1"/>
</dbReference>
<dbReference type="InterPro" id="IPR012317">
    <property type="entry name" value="Poly(ADP-ribose)pol_cat_dom"/>
</dbReference>
<sequence length="400" mass="45075">MEAKLAKVLGSGREVVRDLRRKQSSHYAPHLGKRRKVDESQGNFLLNGNQFGRSLSQCYSNFLRTKVPQRLMVYQNGDWNDISGDIMCLVKDGFEVKKGAVEVEFDGLHYLLDFLHMLQLDLKTGKQKPIAWIDEAGNCFFPEIHIEDEEQYEGGQILFGKNQEPRSYDIKLQLEIDLNRADQSNSQECGQIAYEAVQDPCIVEEKLDFDAVKQVFLLGMSLFGGVDIVDVYSYSSNSMQARLGLFEKQIELTKKYRGNANVRYAWLASSKGVLSRIMQYGLGYCGHFAAKSNIGVHLSAANSCHTSAKLCDVDENGVRHMIFCRVILGNMELLQPGTGQYHPSSENFDTGVDNFENPRQYLIWNMNVNTHIYPEFVVSFKVSSNAAGDMLLLLGFSIAG</sequence>
<feature type="domain" description="WWE" evidence="1">
    <location>
        <begin position="54"/>
        <end position="132"/>
    </location>
</feature>
<dbReference type="PANTHER" id="PTHR32263">
    <property type="entry name" value="INACTIVE POLY [ADP-RIBOSE] POLYMERASE SRO4-RELATED"/>
    <property type="match status" value="1"/>
</dbReference>
<dbReference type="AlphaFoldDB" id="A0A2P2LM57"/>
<name>A0A2P2LM57_RHIMU</name>
<dbReference type="InterPro" id="IPR057823">
    <property type="entry name" value="WWE_RCD1"/>
</dbReference>
<dbReference type="InterPro" id="IPR044964">
    <property type="entry name" value="RCD1/SRO1-5"/>
</dbReference>
<evidence type="ECO:0000259" key="1">
    <source>
        <dbReference type="PROSITE" id="PS50918"/>
    </source>
</evidence>
<evidence type="ECO:0000259" key="2">
    <source>
        <dbReference type="PROSITE" id="PS51059"/>
    </source>
</evidence>
<organism evidence="3">
    <name type="scientific">Rhizophora mucronata</name>
    <name type="common">Asiatic mangrove</name>
    <dbReference type="NCBI Taxonomy" id="61149"/>
    <lineage>
        <taxon>Eukaryota</taxon>
        <taxon>Viridiplantae</taxon>
        <taxon>Streptophyta</taxon>
        <taxon>Embryophyta</taxon>
        <taxon>Tracheophyta</taxon>
        <taxon>Spermatophyta</taxon>
        <taxon>Magnoliopsida</taxon>
        <taxon>eudicotyledons</taxon>
        <taxon>Gunneridae</taxon>
        <taxon>Pentapetalae</taxon>
        <taxon>rosids</taxon>
        <taxon>fabids</taxon>
        <taxon>Malpighiales</taxon>
        <taxon>Rhizophoraceae</taxon>
        <taxon>Rhizophora</taxon>
    </lineage>
</organism>
<feature type="domain" description="PARP catalytic" evidence="2">
    <location>
        <begin position="184"/>
        <end position="400"/>
    </location>
</feature>
<protein>
    <submittedName>
        <fullName evidence="3">Uncharacterized protein</fullName>
    </submittedName>
</protein>
<proteinExistence type="predicted"/>
<dbReference type="PANTHER" id="PTHR32263:SF5">
    <property type="entry name" value="INACTIVE POLY [ADP-RIBOSE] POLYMERASE SRO1-RELATED"/>
    <property type="match status" value="1"/>
</dbReference>
<reference evidence="3" key="1">
    <citation type="submission" date="2018-02" db="EMBL/GenBank/DDBJ databases">
        <title>Rhizophora mucronata_Transcriptome.</title>
        <authorList>
            <person name="Meera S.P."/>
            <person name="Sreeshan A."/>
            <person name="Augustine A."/>
        </authorList>
    </citation>
    <scope>NUCLEOTIDE SEQUENCE</scope>
    <source>
        <tissue evidence="3">Leaf</tissue>
    </source>
</reference>
<dbReference type="GO" id="GO:0003950">
    <property type="term" value="F:NAD+ poly-ADP-ribosyltransferase activity"/>
    <property type="evidence" value="ECO:0007669"/>
    <property type="project" value="InterPro"/>
</dbReference>
<evidence type="ECO:0000313" key="3">
    <source>
        <dbReference type="EMBL" id="MBX19056.1"/>
    </source>
</evidence>
<dbReference type="PROSITE" id="PS51059">
    <property type="entry name" value="PARP_CATALYTIC"/>
    <property type="match status" value="1"/>
</dbReference>
<dbReference type="Gene3D" id="3.90.228.10">
    <property type="match status" value="1"/>
</dbReference>
<dbReference type="EMBL" id="GGEC01038572">
    <property type="protein sequence ID" value="MBX19056.1"/>
    <property type="molecule type" value="Transcribed_RNA"/>
</dbReference>
<dbReference type="SUPFAM" id="SSF56399">
    <property type="entry name" value="ADP-ribosylation"/>
    <property type="match status" value="1"/>
</dbReference>